<accession>I7G5H8</accession>
<dbReference type="EMBL" id="CP001663">
    <property type="protein sequence ID" value="AFP38436.1"/>
    <property type="molecule type" value="Genomic_DNA"/>
</dbReference>
<gene>
    <name evidence="1" type="ordered locus">MSMEI_1965</name>
</gene>
<proteinExistence type="predicted"/>
<dbReference type="KEGG" id="msg:MSMEI_1965"/>
<organism evidence="1 2">
    <name type="scientific">Mycolicibacterium smegmatis (strain ATCC 700084 / mc(2)155)</name>
    <name type="common">Mycobacterium smegmatis</name>
    <dbReference type="NCBI Taxonomy" id="246196"/>
    <lineage>
        <taxon>Bacteria</taxon>
        <taxon>Bacillati</taxon>
        <taxon>Actinomycetota</taxon>
        <taxon>Actinomycetes</taxon>
        <taxon>Mycobacteriales</taxon>
        <taxon>Mycobacteriaceae</taxon>
        <taxon>Mycolicibacterium</taxon>
    </lineage>
</organism>
<reference evidence="1 2" key="1">
    <citation type="journal article" date="2007" name="Genome Biol.">
        <title>Interrupted coding sequences in Mycobacterium smegmatis: authentic mutations or sequencing errors?</title>
        <authorList>
            <person name="Deshayes C."/>
            <person name="Perrodou E."/>
            <person name="Gallien S."/>
            <person name="Euphrasie D."/>
            <person name="Schaeffer C."/>
            <person name="Van-Dorsselaer A."/>
            <person name="Poch O."/>
            <person name="Lecompte O."/>
            <person name="Reyrat J.M."/>
        </authorList>
    </citation>
    <scope>NUCLEOTIDE SEQUENCE [LARGE SCALE GENOMIC DNA]</scope>
    <source>
        <strain evidence="2">ATCC 700084 / mc(2)155</strain>
    </source>
</reference>
<protein>
    <submittedName>
        <fullName evidence="1">Uncharacterized protein</fullName>
    </submittedName>
</protein>
<evidence type="ECO:0000313" key="2">
    <source>
        <dbReference type="Proteomes" id="UP000006158"/>
    </source>
</evidence>
<sequence length="48" mass="5582">MHRPADRIMLAHSWFDEMVMVALAHVRKIYHRPETSEMCEISSAAEPT</sequence>
<evidence type="ECO:0000313" key="1">
    <source>
        <dbReference type="EMBL" id="AFP38436.1"/>
    </source>
</evidence>
<dbReference type="AlphaFoldDB" id="I7G5H8"/>
<dbReference type="Proteomes" id="UP000006158">
    <property type="component" value="Chromosome"/>
</dbReference>
<name>I7G5H8_MYCS2</name>
<reference evidence="1 2" key="2">
    <citation type="journal article" date="2009" name="Genome Res.">
        <title>Ortho-proteogenomics: multiple proteomes investigation through orthology and a new MS-based protocol.</title>
        <authorList>
            <person name="Gallien S."/>
            <person name="Perrodou E."/>
            <person name="Carapito C."/>
            <person name="Deshayes C."/>
            <person name="Reyrat J.M."/>
            <person name="Van Dorsselaer A."/>
            <person name="Poch O."/>
            <person name="Schaeffer C."/>
            <person name="Lecompte O."/>
        </authorList>
    </citation>
    <scope>NUCLEOTIDE SEQUENCE [LARGE SCALE GENOMIC DNA]</scope>
    <source>
        <strain evidence="2">ATCC 700084 / mc(2)155</strain>
    </source>
</reference>